<dbReference type="Gene3D" id="1.10.4080.10">
    <property type="entry name" value="ADP-ribosylation/Crystallin J1"/>
    <property type="match status" value="1"/>
</dbReference>
<name>A0ABT9PCZ9_9ACTN</name>
<dbReference type="Pfam" id="PF03747">
    <property type="entry name" value="ADP_ribosyl_GH"/>
    <property type="match status" value="1"/>
</dbReference>
<keyword evidence="4" id="KW-1185">Reference proteome</keyword>
<evidence type="ECO:0000313" key="4">
    <source>
        <dbReference type="Proteomes" id="UP001235712"/>
    </source>
</evidence>
<proteinExistence type="inferred from homology"/>
<dbReference type="InterPro" id="IPR050792">
    <property type="entry name" value="ADP-ribosylglycohydrolase"/>
</dbReference>
<organism evidence="3 4">
    <name type="scientific">Kineosporia succinea</name>
    <dbReference type="NCBI Taxonomy" id="84632"/>
    <lineage>
        <taxon>Bacteria</taxon>
        <taxon>Bacillati</taxon>
        <taxon>Actinomycetota</taxon>
        <taxon>Actinomycetes</taxon>
        <taxon>Kineosporiales</taxon>
        <taxon>Kineosporiaceae</taxon>
        <taxon>Kineosporia</taxon>
    </lineage>
</organism>
<sequence>MSNTSDTHDHALASFTGLALGDALGMPTQSMSPREIHEDYGTITGFVDAGGRQRIAAGLPAGSITDDTEQAVLVAGLLVEGVGRIDPHDFSRALIEWERAMRAKGSLDLLGPSTRAAVQRILDGIPVEEAGSGGTTNGAAMRITPVGIAYRAHNLEDFVAAVHDSCRVTHDTGLGVAGASAVAAAVSAGIDGATRSEALDLAVAAAELGATKGHWIAGADIAAKLRWARDWAPGREATELAQVIGTSVASQESVVAALALVAQNRDPWETLGLAASLGGDTDTVAAMAGAVLGAVHGPDAWPADAVSTLHRVNDLPLEKLTRELLALRDWTRPSSPAPTHVR</sequence>
<evidence type="ECO:0000256" key="1">
    <source>
        <dbReference type="ARBA" id="ARBA00010702"/>
    </source>
</evidence>
<dbReference type="SUPFAM" id="SSF101478">
    <property type="entry name" value="ADP-ribosylglycohydrolase"/>
    <property type="match status" value="1"/>
</dbReference>
<evidence type="ECO:0000313" key="3">
    <source>
        <dbReference type="EMBL" id="MDP9830577.1"/>
    </source>
</evidence>
<gene>
    <name evidence="3" type="ORF">J2S57_006326</name>
</gene>
<reference evidence="3 4" key="1">
    <citation type="submission" date="2023-07" db="EMBL/GenBank/DDBJ databases">
        <title>Sequencing the genomes of 1000 actinobacteria strains.</title>
        <authorList>
            <person name="Klenk H.-P."/>
        </authorList>
    </citation>
    <scope>NUCLEOTIDE SEQUENCE [LARGE SCALE GENOMIC DNA]</scope>
    <source>
        <strain evidence="3 4">DSM 44388</strain>
    </source>
</reference>
<keyword evidence="2" id="KW-0378">Hydrolase</keyword>
<comment type="similarity">
    <text evidence="1">Belongs to the ADP-ribosylglycohydrolase family.</text>
</comment>
<dbReference type="RefSeq" id="WP_307249643.1">
    <property type="nucleotide sequence ID" value="NZ_JAUSQZ010000001.1"/>
</dbReference>
<protein>
    <submittedName>
        <fullName evidence="3">ADP-ribosylglycohydrolase</fullName>
    </submittedName>
</protein>
<dbReference type="EMBL" id="JAUSQZ010000001">
    <property type="protein sequence ID" value="MDP9830577.1"/>
    <property type="molecule type" value="Genomic_DNA"/>
</dbReference>
<dbReference type="Proteomes" id="UP001235712">
    <property type="component" value="Unassembled WGS sequence"/>
</dbReference>
<dbReference type="InterPro" id="IPR036705">
    <property type="entry name" value="Ribosyl_crysJ1_sf"/>
</dbReference>
<dbReference type="InterPro" id="IPR005502">
    <property type="entry name" value="Ribosyl_crysJ1"/>
</dbReference>
<comment type="caution">
    <text evidence="3">The sequence shown here is derived from an EMBL/GenBank/DDBJ whole genome shotgun (WGS) entry which is preliminary data.</text>
</comment>
<dbReference type="PANTHER" id="PTHR16222:SF24">
    <property type="entry name" value="ADP-RIBOSYLHYDROLASE ARH3"/>
    <property type="match status" value="1"/>
</dbReference>
<dbReference type="PANTHER" id="PTHR16222">
    <property type="entry name" value="ADP-RIBOSYLGLYCOHYDROLASE"/>
    <property type="match status" value="1"/>
</dbReference>
<evidence type="ECO:0000256" key="2">
    <source>
        <dbReference type="ARBA" id="ARBA00022801"/>
    </source>
</evidence>
<accession>A0ABT9PCZ9</accession>